<sequence length="80" mass="9052">MTFLVPILYTAFILSISYLNKAKKIDHIELPECHNCECQFPLSEQISCQQLCCTFWGKPLKTRNVGRTDSVQTNLVASTA</sequence>
<dbReference type="WBParaSite" id="jg5634">
    <property type="protein sequence ID" value="jg5634"/>
    <property type="gene ID" value="jg5634"/>
</dbReference>
<proteinExistence type="predicted"/>
<keyword evidence="1" id="KW-0732">Signal</keyword>
<name>A0A915EFV4_9BILA</name>
<accession>A0A915EFV4</accession>
<evidence type="ECO:0000256" key="1">
    <source>
        <dbReference type="SAM" id="SignalP"/>
    </source>
</evidence>
<evidence type="ECO:0000313" key="2">
    <source>
        <dbReference type="Proteomes" id="UP000887574"/>
    </source>
</evidence>
<feature type="chain" id="PRO_5037240950" evidence="1">
    <location>
        <begin position="23"/>
        <end position="80"/>
    </location>
</feature>
<reference evidence="3" key="1">
    <citation type="submission" date="2022-11" db="UniProtKB">
        <authorList>
            <consortium name="WormBaseParasite"/>
        </authorList>
    </citation>
    <scope>IDENTIFICATION</scope>
</reference>
<dbReference type="Proteomes" id="UP000887574">
    <property type="component" value="Unplaced"/>
</dbReference>
<protein>
    <submittedName>
        <fullName evidence="3">Uncharacterized protein</fullName>
    </submittedName>
</protein>
<organism evidence="2 3">
    <name type="scientific">Ditylenchus dipsaci</name>
    <dbReference type="NCBI Taxonomy" id="166011"/>
    <lineage>
        <taxon>Eukaryota</taxon>
        <taxon>Metazoa</taxon>
        <taxon>Ecdysozoa</taxon>
        <taxon>Nematoda</taxon>
        <taxon>Chromadorea</taxon>
        <taxon>Rhabditida</taxon>
        <taxon>Tylenchina</taxon>
        <taxon>Tylenchomorpha</taxon>
        <taxon>Sphaerularioidea</taxon>
        <taxon>Anguinidae</taxon>
        <taxon>Anguininae</taxon>
        <taxon>Ditylenchus</taxon>
    </lineage>
</organism>
<keyword evidence="2" id="KW-1185">Reference proteome</keyword>
<evidence type="ECO:0000313" key="3">
    <source>
        <dbReference type="WBParaSite" id="jg5634"/>
    </source>
</evidence>
<dbReference type="AlphaFoldDB" id="A0A915EFV4"/>
<feature type="signal peptide" evidence="1">
    <location>
        <begin position="1"/>
        <end position="22"/>
    </location>
</feature>